<evidence type="ECO:0000313" key="1">
    <source>
        <dbReference type="EMBL" id="PJZ66126.1"/>
    </source>
</evidence>
<dbReference type="EMBL" id="NPDT01000002">
    <property type="protein sequence ID" value="PJZ66126.1"/>
    <property type="molecule type" value="Genomic_DNA"/>
</dbReference>
<dbReference type="AlphaFoldDB" id="A0A2M9ZCG5"/>
<reference evidence="1 2" key="1">
    <citation type="submission" date="2017-07" db="EMBL/GenBank/DDBJ databases">
        <title>Leptospira spp. isolated from tropical soils.</title>
        <authorList>
            <person name="Thibeaux R."/>
            <person name="Iraola G."/>
            <person name="Ferres I."/>
            <person name="Bierque E."/>
            <person name="Girault D."/>
            <person name="Soupe-Gilbert M.-E."/>
            <person name="Picardeau M."/>
            <person name="Goarant C."/>
        </authorList>
    </citation>
    <scope>NUCLEOTIDE SEQUENCE [LARGE SCALE GENOMIC DNA]</scope>
    <source>
        <strain evidence="1 2">FH2-C-A2</strain>
    </source>
</reference>
<name>A0A2M9ZCG5_9LEPT</name>
<dbReference type="Proteomes" id="UP000231912">
    <property type="component" value="Unassembled WGS sequence"/>
</dbReference>
<gene>
    <name evidence="1" type="ORF">CH371_07480</name>
</gene>
<sequence length="99" mass="11449">MYFRILTGCVLILPFYLGCYSSTVFYFQNLRMKPLPPSVKQGLYKQDEIGCGKKIREVLNAIPEKNPSATHIRDLEIYKKDDGLFSSCYRLNYGLEISQ</sequence>
<evidence type="ECO:0000313" key="2">
    <source>
        <dbReference type="Proteomes" id="UP000231912"/>
    </source>
</evidence>
<organism evidence="1 2">
    <name type="scientific">Leptospira wolffii</name>
    <dbReference type="NCBI Taxonomy" id="409998"/>
    <lineage>
        <taxon>Bacteria</taxon>
        <taxon>Pseudomonadati</taxon>
        <taxon>Spirochaetota</taxon>
        <taxon>Spirochaetia</taxon>
        <taxon>Leptospirales</taxon>
        <taxon>Leptospiraceae</taxon>
        <taxon>Leptospira</taxon>
    </lineage>
</organism>
<comment type="caution">
    <text evidence="1">The sequence shown here is derived from an EMBL/GenBank/DDBJ whole genome shotgun (WGS) entry which is preliminary data.</text>
</comment>
<proteinExistence type="predicted"/>
<accession>A0A2M9ZCG5</accession>
<protein>
    <submittedName>
        <fullName evidence="1">Uncharacterized protein</fullName>
    </submittedName>
</protein>